<accession>A5DIW6</accession>
<protein>
    <submittedName>
        <fullName evidence="1">Uncharacterized protein</fullName>
    </submittedName>
</protein>
<sequence length="287" mass="33130">MSTSCLSSVHLINISRPPWKHKRRSVHGSRIVSEQLFFFIGCKSAKWLGEIKGSIVCSHNQTKSTAGVGWHIASAVLDVFENMARQRNKFFEFVNIEPYVLTASHYNHPVWTKCIGKKLKVAGSEKLLGRTLWIRRVSDYNVEFTLIFTQEFEPIVNDNIDPRMVMELCHVRQVSSQQFDHHIIDLHHSNGINTTIQMLDQLSDYSTVSTSNHQHIRRFFMRHDGSVGNQLLVCKLVLLGASDNAIQNQHISKRLGLEYENILKLRVRMVQNLVDFKAKSLTRKRFF</sequence>
<dbReference type="AlphaFoldDB" id="A5DIW6"/>
<dbReference type="RefSeq" id="XP_001485488.2">
    <property type="nucleotide sequence ID" value="XM_001485438.1"/>
</dbReference>
<proteinExistence type="predicted"/>
<dbReference type="OMA" id="HIRRFFM"/>
<dbReference type="KEGG" id="pgu:PGUG_03217"/>
<dbReference type="VEuPathDB" id="FungiDB:PGUG_03217"/>
<reference evidence="1 2" key="1">
    <citation type="journal article" date="2009" name="Nature">
        <title>Evolution of pathogenicity and sexual reproduction in eight Candida genomes.</title>
        <authorList>
            <person name="Butler G."/>
            <person name="Rasmussen M.D."/>
            <person name="Lin M.F."/>
            <person name="Santos M.A."/>
            <person name="Sakthikumar S."/>
            <person name="Munro C.A."/>
            <person name="Rheinbay E."/>
            <person name="Grabherr M."/>
            <person name="Forche A."/>
            <person name="Reedy J.L."/>
            <person name="Agrafioti I."/>
            <person name="Arnaud M.B."/>
            <person name="Bates S."/>
            <person name="Brown A.J."/>
            <person name="Brunke S."/>
            <person name="Costanzo M.C."/>
            <person name="Fitzpatrick D.A."/>
            <person name="de Groot P.W."/>
            <person name="Harris D."/>
            <person name="Hoyer L.L."/>
            <person name="Hube B."/>
            <person name="Klis F.M."/>
            <person name="Kodira C."/>
            <person name="Lennard N."/>
            <person name="Logue M.E."/>
            <person name="Martin R."/>
            <person name="Neiman A.M."/>
            <person name="Nikolaou E."/>
            <person name="Quail M.A."/>
            <person name="Quinn J."/>
            <person name="Santos M.C."/>
            <person name="Schmitzberger F.F."/>
            <person name="Sherlock G."/>
            <person name="Shah P."/>
            <person name="Silverstein K.A."/>
            <person name="Skrzypek M.S."/>
            <person name="Soll D."/>
            <person name="Staggs R."/>
            <person name="Stansfield I."/>
            <person name="Stumpf M.P."/>
            <person name="Sudbery P.E."/>
            <person name="Srikantha T."/>
            <person name="Zeng Q."/>
            <person name="Berman J."/>
            <person name="Berriman M."/>
            <person name="Heitman J."/>
            <person name="Gow N.A."/>
            <person name="Lorenz M.C."/>
            <person name="Birren B.W."/>
            <person name="Kellis M."/>
            <person name="Cuomo C.A."/>
        </authorList>
    </citation>
    <scope>NUCLEOTIDE SEQUENCE [LARGE SCALE GENOMIC DNA]</scope>
    <source>
        <strain evidence="2">ATCC 6260 / CBS 566 / DSM 6381 / JCM 1539 / NBRC 10279 / NRRL Y-324</strain>
    </source>
</reference>
<evidence type="ECO:0000313" key="1">
    <source>
        <dbReference type="EMBL" id="EDK39119.2"/>
    </source>
</evidence>
<dbReference type="GeneID" id="5127290"/>
<organism evidence="1 2">
    <name type="scientific">Meyerozyma guilliermondii (strain ATCC 6260 / CBS 566 / DSM 6381 / JCM 1539 / NBRC 10279 / NRRL Y-324)</name>
    <name type="common">Yeast</name>
    <name type="synonym">Candida guilliermondii</name>
    <dbReference type="NCBI Taxonomy" id="294746"/>
    <lineage>
        <taxon>Eukaryota</taxon>
        <taxon>Fungi</taxon>
        <taxon>Dikarya</taxon>
        <taxon>Ascomycota</taxon>
        <taxon>Saccharomycotina</taxon>
        <taxon>Pichiomycetes</taxon>
        <taxon>Debaryomycetaceae</taxon>
        <taxon>Meyerozyma</taxon>
    </lineage>
</organism>
<keyword evidence="2" id="KW-1185">Reference proteome</keyword>
<dbReference type="HOGENOM" id="CLU_970139_0_0_1"/>
<dbReference type="Proteomes" id="UP000001997">
    <property type="component" value="Unassembled WGS sequence"/>
</dbReference>
<gene>
    <name evidence="1" type="ORF">PGUG_03217</name>
</gene>
<evidence type="ECO:0000313" key="2">
    <source>
        <dbReference type="Proteomes" id="UP000001997"/>
    </source>
</evidence>
<dbReference type="EMBL" id="CH408157">
    <property type="protein sequence ID" value="EDK39119.2"/>
    <property type="molecule type" value="Genomic_DNA"/>
</dbReference>
<name>A5DIW6_PICGU</name>
<dbReference type="InParanoid" id="A5DIW6"/>